<dbReference type="Proteomes" id="UP000077098">
    <property type="component" value="Unassembled WGS sequence"/>
</dbReference>
<gene>
    <name evidence="14" type="ORF">A7J57_20095</name>
</gene>
<organism evidence="14 15">
    <name type="scientific">Agrobacterium tumefaciens</name>
    <dbReference type="NCBI Taxonomy" id="358"/>
    <lineage>
        <taxon>Bacteria</taxon>
        <taxon>Pseudomonadati</taxon>
        <taxon>Pseudomonadota</taxon>
        <taxon>Alphaproteobacteria</taxon>
        <taxon>Hyphomicrobiales</taxon>
        <taxon>Rhizobiaceae</taxon>
        <taxon>Rhizobium/Agrobacterium group</taxon>
        <taxon>Agrobacterium</taxon>
        <taxon>Agrobacterium tumefaciens complex</taxon>
    </lineage>
</organism>
<dbReference type="NCBIfam" id="TIGR03822">
    <property type="entry name" value="AblA_like_2"/>
    <property type="match status" value="1"/>
</dbReference>
<dbReference type="NCBIfam" id="TIGR00238">
    <property type="entry name" value="KamA family radical SAM protein"/>
    <property type="match status" value="1"/>
</dbReference>
<evidence type="ECO:0000313" key="14">
    <source>
        <dbReference type="EMBL" id="OAE47577.1"/>
    </source>
</evidence>
<dbReference type="InterPro" id="IPR022447">
    <property type="entry name" value="Lys_aminomutase-rel"/>
</dbReference>
<feature type="domain" description="Radical SAM core" evidence="13">
    <location>
        <begin position="90"/>
        <end position="303"/>
    </location>
</feature>
<dbReference type="RefSeq" id="WP_063948459.1">
    <property type="nucleotide sequence ID" value="NZ_CP072308.1"/>
</dbReference>
<evidence type="ECO:0000256" key="10">
    <source>
        <dbReference type="ARBA" id="ARBA00023235"/>
    </source>
</evidence>
<evidence type="ECO:0000256" key="8">
    <source>
        <dbReference type="ARBA" id="ARBA00023004"/>
    </source>
</evidence>
<evidence type="ECO:0000256" key="3">
    <source>
        <dbReference type="ARBA" id="ARBA00008703"/>
    </source>
</evidence>
<dbReference type="SFLD" id="SFLDG01070">
    <property type="entry name" value="PLP-dependent"/>
    <property type="match status" value="1"/>
</dbReference>
<dbReference type="InterPro" id="IPR013785">
    <property type="entry name" value="Aldolase_TIM"/>
</dbReference>
<dbReference type="EMBL" id="LXPS01000010">
    <property type="protein sequence ID" value="OAE47577.1"/>
    <property type="molecule type" value="Genomic_DNA"/>
</dbReference>
<feature type="modified residue" description="N6-(pyridoxal phosphate)lysine" evidence="12">
    <location>
        <position position="318"/>
    </location>
</feature>
<feature type="binding site" evidence="11">
    <location>
        <position position="111"/>
    </location>
    <ligand>
        <name>[4Fe-4S] cluster</name>
        <dbReference type="ChEBI" id="CHEBI:49883"/>
        <note>4Fe-4S-S-AdoMet</note>
    </ligand>
</feature>
<keyword evidence="10" id="KW-0413">Isomerase</keyword>
<evidence type="ECO:0000256" key="1">
    <source>
        <dbReference type="ARBA" id="ARBA00001933"/>
    </source>
</evidence>
<evidence type="ECO:0000256" key="5">
    <source>
        <dbReference type="ARBA" id="ARBA00022691"/>
    </source>
</evidence>
<dbReference type="GO" id="GO:0046872">
    <property type="term" value="F:metal ion binding"/>
    <property type="evidence" value="ECO:0007669"/>
    <property type="project" value="UniProtKB-KW"/>
</dbReference>
<dbReference type="Gene3D" id="3.20.20.70">
    <property type="entry name" value="Aldolase class I"/>
    <property type="match status" value="1"/>
</dbReference>
<dbReference type="CDD" id="cd01335">
    <property type="entry name" value="Radical_SAM"/>
    <property type="match status" value="1"/>
</dbReference>
<dbReference type="Pfam" id="PF04055">
    <property type="entry name" value="Radical_SAM"/>
    <property type="match status" value="1"/>
</dbReference>
<dbReference type="GO" id="GO:0016853">
    <property type="term" value="F:isomerase activity"/>
    <property type="evidence" value="ECO:0007669"/>
    <property type="project" value="UniProtKB-KW"/>
</dbReference>
<dbReference type="PROSITE" id="PS51918">
    <property type="entry name" value="RADICAL_SAM"/>
    <property type="match status" value="1"/>
</dbReference>
<evidence type="ECO:0000256" key="4">
    <source>
        <dbReference type="ARBA" id="ARBA00022485"/>
    </source>
</evidence>
<dbReference type="GO" id="GO:0051539">
    <property type="term" value="F:4 iron, 4 sulfur cluster binding"/>
    <property type="evidence" value="ECO:0007669"/>
    <property type="project" value="UniProtKB-KW"/>
</dbReference>
<comment type="similarity">
    <text evidence="3">Belongs to the radical SAM superfamily. KamA family.</text>
</comment>
<evidence type="ECO:0000313" key="15">
    <source>
        <dbReference type="Proteomes" id="UP000077098"/>
    </source>
</evidence>
<sequence>MKHSEAIKTPEALLKAGLIKTGALDDLRAVTERYALAITPTIAALVDDSDPDDPIARQFVPDVAELVHLPEERDDPIGDHAHSPVHGIVHRYPDRVLLKAVHVCPVYCRFCFRREMVGPQGNGMMSPEELDAAFGYISANPSIWEVILTGGDPLVLSARRLSELMKRLKDIPHVKIVRFHTRVPVVDPGRIDAALIDALKASGKTTYVALHANHARELSEAARQASERLIDAGIAMVSQTVLLKGVNDDPAVLADLMRAFVETRIKPYYLHHPDLAPGTSHFRLTIEEGQRIVSALRGHVSGLCQPTYVLDIPGGHGKAAIGRNAAAKTRDGCYAVSDFNGNDHIYPPRTTDID</sequence>
<name>A0A176XE08_AGRTU</name>
<dbReference type="PANTHER" id="PTHR30538:SF1">
    <property type="entry name" value="L-LYSINE 2,3-AMINOMUTASE"/>
    <property type="match status" value="1"/>
</dbReference>
<evidence type="ECO:0000256" key="12">
    <source>
        <dbReference type="PIRSR" id="PIRSR603739-50"/>
    </source>
</evidence>
<keyword evidence="8" id="KW-0408">Iron</keyword>
<accession>A0A176XE08</accession>
<evidence type="ECO:0000256" key="9">
    <source>
        <dbReference type="ARBA" id="ARBA00023014"/>
    </source>
</evidence>
<evidence type="ECO:0000256" key="2">
    <source>
        <dbReference type="ARBA" id="ARBA00001966"/>
    </source>
</evidence>
<proteinExistence type="inferred from homology"/>
<keyword evidence="9 11" id="KW-0411">Iron-sulfur</keyword>
<dbReference type="PANTHER" id="PTHR30538">
    <property type="entry name" value="LYSINE 2,3-AMINOMUTASE-RELATED"/>
    <property type="match status" value="1"/>
</dbReference>
<comment type="cofactor">
    <cofactor evidence="1 12">
        <name>pyridoxal 5'-phosphate</name>
        <dbReference type="ChEBI" id="CHEBI:597326"/>
    </cofactor>
</comment>
<evidence type="ECO:0000256" key="6">
    <source>
        <dbReference type="ARBA" id="ARBA00022723"/>
    </source>
</evidence>
<evidence type="ECO:0000259" key="13">
    <source>
        <dbReference type="PROSITE" id="PS51918"/>
    </source>
</evidence>
<dbReference type="SUPFAM" id="SSF102114">
    <property type="entry name" value="Radical SAM enzymes"/>
    <property type="match status" value="1"/>
</dbReference>
<keyword evidence="5" id="KW-0949">S-adenosyl-L-methionine</keyword>
<dbReference type="InterPro" id="IPR003739">
    <property type="entry name" value="Lys_aminomutase/Glu_NH3_mut"/>
</dbReference>
<keyword evidence="7 12" id="KW-0663">Pyridoxal phosphate</keyword>
<reference evidence="14 15" key="1">
    <citation type="submission" date="2016-05" db="EMBL/GenBank/DDBJ databases">
        <authorList>
            <person name="Lavstsen T."/>
            <person name="Jespersen J.S."/>
        </authorList>
    </citation>
    <scope>NUCLEOTIDE SEQUENCE [LARGE SCALE GENOMIC DNA]</scope>
    <source>
        <strain evidence="14 15">KCJ1736</strain>
    </source>
</reference>
<dbReference type="InterPro" id="IPR058240">
    <property type="entry name" value="rSAM_sf"/>
</dbReference>
<comment type="caution">
    <text evidence="14">The sequence shown here is derived from an EMBL/GenBank/DDBJ whole genome shotgun (WGS) entry which is preliminary data.</text>
</comment>
<keyword evidence="6 11" id="KW-0479">Metal-binding</keyword>
<protein>
    <submittedName>
        <fullName evidence="14">Lysine 2,3-aminomutase</fullName>
    </submittedName>
</protein>
<feature type="binding site" evidence="11">
    <location>
        <position position="108"/>
    </location>
    <ligand>
        <name>[4Fe-4S] cluster</name>
        <dbReference type="ChEBI" id="CHEBI:49883"/>
        <note>4Fe-4S-S-AdoMet</note>
    </ligand>
</feature>
<dbReference type="SFLD" id="SFLDS00029">
    <property type="entry name" value="Radical_SAM"/>
    <property type="match status" value="1"/>
</dbReference>
<feature type="binding site" evidence="11">
    <location>
        <position position="104"/>
    </location>
    <ligand>
        <name>[4Fe-4S] cluster</name>
        <dbReference type="ChEBI" id="CHEBI:49883"/>
        <note>4Fe-4S-S-AdoMet</note>
    </ligand>
</feature>
<evidence type="ECO:0000256" key="11">
    <source>
        <dbReference type="PIRSR" id="PIRSR004911-1"/>
    </source>
</evidence>
<dbReference type="AlphaFoldDB" id="A0A176XE08"/>
<comment type="cofactor">
    <cofactor evidence="2">
        <name>[4Fe-4S] cluster</name>
        <dbReference type="ChEBI" id="CHEBI:49883"/>
    </cofactor>
</comment>
<evidence type="ECO:0000256" key="7">
    <source>
        <dbReference type="ARBA" id="ARBA00022898"/>
    </source>
</evidence>
<keyword evidence="4 11" id="KW-0004">4Fe-4S</keyword>
<dbReference type="InterPro" id="IPR007197">
    <property type="entry name" value="rSAM"/>
</dbReference>
<dbReference type="PIRSF" id="PIRSF004911">
    <property type="entry name" value="DUF160"/>
    <property type="match status" value="1"/>
</dbReference>